<accession>A0A1R3HET4</accession>
<gene>
    <name evidence="1" type="ORF">CCACVL1_19812</name>
</gene>
<proteinExistence type="predicted"/>
<dbReference type="Gramene" id="OMO68824">
    <property type="protein sequence ID" value="OMO68824"/>
    <property type="gene ID" value="CCACVL1_19812"/>
</dbReference>
<evidence type="ECO:0000313" key="1">
    <source>
        <dbReference type="EMBL" id="OMO68824.1"/>
    </source>
</evidence>
<evidence type="ECO:0000313" key="2">
    <source>
        <dbReference type="Proteomes" id="UP000188268"/>
    </source>
</evidence>
<name>A0A1R3HET4_COCAP</name>
<reference evidence="1 2" key="1">
    <citation type="submission" date="2013-09" db="EMBL/GenBank/DDBJ databases">
        <title>Corchorus capsularis genome sequencing.</title>
        <authorList>
            <person name="Alam M."/>
            <person name="Haque M.S."/>
            <person name="Islam M.S."/>
            <person name="Emdad E.M."/>
            <person name="Islam M.M."/>
            <person name="Ahmed B."/>
            <person name="Halim A."/>
            <person name="Hossen Q.M.M."/>
            <person name="Hossain M.Z."/>
            <person name="Ahmed R."/>
            <person name="Khan M.M."/>
            <person name="Islam R."/>
            <person name="Rashid M.M."/>
            <person name="Khan S.A."/>
            <person name="Rahman M.S."/>
            <person name="Alam M."/>
        </authorList>
    </citation>
    <scope>NUCLEOTIDE SEQUENCE [LARGE SCALE GENOMIC DNA]</scope>
    <source>
        <strain evidence="2">cv. CVL-1</strain>
        <tissue evidence="1">Whole seedling</tissue>
    </source>
</reference>
<dbReference type="Proteomes" id="UP000188268">
    <property type="component" value="Unassembled WGS sequence"/>
</dbReference>
<protein>
    <submittedName>
        <fullName evidence="1">CWC16 protein</fullName>
    </submittedName>
</protein>
<dbReference type="AlphaFoldDB" id="A0A1R3HET4"/>
<keyword evidence="2" id="KW-1185">Reference proteome</keyword>
<dbReference type="EMBL" id="AWWV01012148">
    <property type="protein sequence ID" value="OMO68824.1"/>
    <property type="molecule type" value="Genomic_DNA"/>
</dbReference>
<comment type="caution">
    <text evidence="1">The sequence shown here is derived from an EMBL/GenBank/DDBJ whole genome shotgun (WGS) entry which is preliminary data.</text>
</comment>
<sequence>MGERKVSQKYYPSDFDPSKLPRVW</sequence>
<organism evidence="1 2">
    <name type="scientific">Corchorus capsularis</name>
    <name type="common">Jute</name>
    <dbReference type="NCBI Taxonomy" id="210143"/>
    <lineage>
        <taxon>Eukaryota</taxon>
        <taxon>Viridiplantae</taxon>
        <taxon>Streptophyta</taxon>
        <taxon>Embryophyta</taxon>
        <taxon>Tracheophyta</taxon>
        <taxon>Spermatophyta</taxon>
        <taxon>Magnoliopsida</taxon>
        <taxon>eudicotyledons</taxon>
        <taxon>Gunneridae</taxon>
        <taxon>Pentapetalae</taxon>
        <taxon>rosids</taxon>
        <taxon>malvids</taxon>
        <taxon>Malvales</taxon>
        <taxon>Malvaceae</taxon>
        <taxon>Grewioideae</taxon>
        <taxon>Apeibeae</taxon>
        <taxon>Corchorus</taxon>
    </lineage>
</organism>